<gene>
    <name evidence="2" type="ORF">FB45DRAFT_1003413</name>
</gene>
<feature type="compositionally biased region" description="Polar residues" evidence="1">
    <location>
        <begin position="203"/>
        <end position="212"/>
    </location>
</feature>
<feature type="region of interest" description="Disordered" evidence="1">
    <location>
        <begin position="201"/>
        <end position="291"/>
    </location>
</feature>
<accession>A0AAD7FP16</accession>
<evidence type="ECO:0000256" key="1">
    <source>
        <dbReference type="SAM" id="MobiDB-lite"/>
    </source>
</evidence>
<feature type="region of interest" description="Disordered" evidence="1">
    <location>
        <begin position="145"/>
        <end position="165"/>
    </location>
</feature>
<feature type="region of interest" description="Disordered" evidence="1">
    <location>
        <begin position="1"/>
        <end position="37"/>
    </location>
</feature>
<comment type="caution">
    <text evidence="2">The sequence shown here is derived from an EMBL/GenBank/DDBJ whole genome shotgun (WGS) entry which is preliminary data.</text>
</comment>
<sequence>MEGRTVKLVNQTSAHLFGNGTREPPAYSDPSPRTQQTPELYRGKLASIEDREKGVRLPNELAVIHKPGYNVPWSATERRKTSTSAGKRYELRTCKFRQPDITEGYLAQIFRDGVARYIRVQWLTKGLNPEETKLERLAKMDPTIPTVAEHTRSSQSLKPLEISKPREEGNSARCVGCCCQLWVQQPIRLIVFVANVDGKAPPSVQTQEMSNSEAEENDDGSSGQEEIATSGRDGCSDSDDSGTDDQVAETRRHQGKVDGAGVNRAIVRRRSHESEVRAKEVSGSVRGPDTENAAIDVAGRNRFARDDRDRLQRSLVLQRSAESSMHRCLRVPELVALITSHLPLHHPNLRDLAVLARTSTVFSDHALRLLWASVALINLLRCIPPDAYNVRVEGKGRTTRYIMDSDFQRLRFYAAYVRRLFCHADQVDTSRMFPSVHPWLSESMFPMLRVVRWSSSHLPHRKDDIRFIGCFLTPGLTSIDIAGNLPAAVPLAIVSSLATRCPQLTDLSCFSHVDPAAVSALSECIRGLDHIQTLCTAVLNRAALDHLSHLSSLRKLDLHSIPADFPSSGSHSFFPSLVEFDITNVDSACRFLERGCEIPLTWLAVECSLAEPGASNLSTAAQMHRLFSAMESGILHSSVTNILFTDGYGSFHRSDAPGFTIRASSLRRLFCFNNLTYVAMITAVGFDLDNATIVDMARSWPHIESLTLDTRFGVSQPRTTLGCLEAFAQYLPPYRDFCLKHLLTLSVDASPISNAGPVAQFIARMCPRLRYISTLISVNDQDEEWEANVVPEAVEYDTIWTEVETILQRAP</sequence>
<protein>
    <recommendedName>
        <fullName evidence="4">F-box domain-containing protein</fullName>
    </recommendedName>
</protein>
<name>A0AAD7FP16_9AGAR</name>
<organism evidence="2 3">
    <name type="scientific">Roridomyces roridus</name>
    <dbReference type="NCBI Taxonomy" id="1738132"/>
    <lineage>
        <taxon>Eukaryota</taxon>
        <taxon>Fungi</taxon>
        <taxon>Dikarya</taxon>
        <taxon>Basidiomycota</taxon>
        <taxon>Agaricomycotina</taxon>
        <taxon>Agaricomycetes</taxon>
        <taxon>Agaricomycetidae</taxon>
        <taxon>Agaricales</taxon>
        <taxon>Marasmiineae</taxon>
        <taxon>Mycenaceae</taxon>
        <taxon>Roridomyces</taxon>
    </lineage>
</organism>
<dbReference type="InterPro" id="IPR032675">
    <property type="entry name" value="LRR_dom_sf"/>
</dbReference>
<evidence type="ECO:0008006" key="4">
    <source>
        <dbReference type="Google" id="ProtNLM"/>
    </source>
</evidence>
<dbReference type="SUPFAM" id="SSF52047">
    <property type="entry name" value="RNI-like"/>
    <property type="match status" value="1"/>
</dbReference>
<evidence type="ECO:0000313" key="3">
    <source>
        <dbReference type="Proteomes" id="UP001221142"/>
    </source>
</evidence>
<dbReference type="EMBL" id="JARKIF010000009">
    <property type="protein sequence ID" value="KAJ7630222.1"/>
    <property type="molecule type" value="Genomic_DNA"/>
</dbReference>
<evidence type="ECO:0000313" key="2">
    <source>
        <dbReference type="EMBL" id="KAJ7630222.1"/>
    </source>
</evidence>
<keyword evidence="3" id="KW-1185">Reference proteome</keyword>
<proteinExistence type="predicted"/>
<dbReference type="Proteomes" id="UP001221142">
    <property type="component" value="Unassembled WGS sequence"/>
</dbReference>
<feature type="compositionally biased region" description="Acidic residues" evidence="1">
    <location>
        <begin position="236"/>
        <end position="247"/>
    </location>
</feature>
<reference evidence="2" key="1">
    <citation type="submission" date="2023-03" db="EMBL/GenBank/DDBJ databases">
        <title>Massive genome expansion in bonnet fungi (Mycena s.s.) driven by repeated elements and novel gene families across ecological guilds.</title>
        <authorList>
            <consortium name="Lawrence Berkeley National Laboratory"/>
            <person name="Harder C.B."/>
            <person name="Miyauchi S."/>
            <person name="Viragh M."/>
            <person name="Kuo A."/>
            <person name="Thoen E."/>
            <person name="Andreopoulos B."/>
            <person name="Lu D."/>
            <person name="Skrede I."/>
            <person name="Drula E."/>
            <person name="Henrissat B."/>
            <person name="Morin E."/>
            <person name="Kohler A."/>
            <person name="Barry K."/>
            <person name="LaButti K."/>
            <person name="Morin E."/>
            <person name="Salamov A."/>
            <person name="Lipzen A."/>
            <person name="Mereny Z."/>
            <person name="Hegedus B."/>
            <person name="Baldrian P."/>
            <person name="Stursova M."/>
            <person name="Weitz H."/>
            <person name="Taylor A."/>
            <person name="Grigoriev I.V."/>
            <person name="Nagy L.G."/>
            <person name="Martin F."/>
            <person name="Kauserud H."/>
        </authorList>
    </citation>
    <scope>NUCLEOTIDE SEQUENCE</scope>
    <source>
        <strain evidence="2">9284</strain>
    </source>
</reference>
<dbReference type="AlphaFoldDB" id="A0AAD7FP16"/>
<dbReference type="Gene3D" id="3.80.10.10">
    <property type="entry name" value="Ribonuclease Inhibitor"/>
    <property type="match status" value="1"/>
</dbReference>